<dbReference type="SUPFAM" id="SSF54637">
    <property type="entry name" value="Thioesterase/thiol ester dehydrase-isomerase"/>
    <property type="match status" value="1"/>
</dbReference>
<dbReference type="Gene3D" id="3.10.129.10">
    <property type="entry name" value="Hotdog Thioesterase"/>
    <property type="match status" value="1"/>
</dbReference>
<sequence>MTDKRTGVTVSEGVVIPDWIDVNGHMNVAYYVLIFDRAVDDLWARLGITDEYIATTRGSTFAVENHVTWQRELKEGEPYVVTSQLLAYDEKRIHQLQRMYHADEGFLAATGEWMNLHVNLDTRRVSPWPEQTLRELAALVTEQGDLPLPAEAGKKMQVKRPLFANRELING</sequence>
<accession>A0A193LHB8</accession>
<dbReference type="AlphaFoldDB" id="A0A193LHB8"/>
<protein>
    <recommendedName>
        <fullName evidence="3">Thioesterase</fullName>
    </recommendedName>
</protein>
<dbReference type="STRING" id="1548547.BA177_12185"/>
<evidence type="ECO:0000313" key="1">
    <source>
        <dbReference type="EMBL" id="ANO51858.1"/>
    </source>
</evidence>
<dbReference type="Proteomes" id="UP000092695">
    <property type="component" value="Chromosome"/>
</dbReference>
<dbReference type="InterPro" id="IPR029069">
    <property type="entry name" value="HotDog_dom_sf"/>
</dbReference>
<dbReference type="CDD" id="cd00586">
    <property type="entry name" value="4HBT"/>
    <property type="match status" value="1"/>
</dbReference>
<proteinExistence type="predicted"/>
<name>A0A193LHB8_9GAMM</name>
<dbReference type="KEGG" id="woc:BA177_12185"/>
<organism evidence="1 2">
    <name type="scientific">Woeseia oceani</name>
    <dbReference type="NCBI Taxonomy" id="1548547"/>
    <lineage>
        <taxon>Bacteria</taxon>
        <taxon>Pseudomonadati</taxon>
        <taxon>Pseudomonadota</taxon>
        <taxon>Gammaproteobacteria</taxon>
        <taxon>Woeseiales</taxon>
        <taxon>Woeseiaceae</taxon>
        <taxon>Woeseia</taxon>
    </lineage>
</organism>
<evidence type="ECO:0008006" key="3">
    <source>
        <dbReference type="Google" id="ProtNLM"/>
    </source>
</evidence>
<gene>
    <name evidence="1" type="ORF">BA177_12185</name>
</gene>
<dbReference type="EMBL" id="CP016268">
    <property type="protein sequence ID" value="ANO51858.1"/>
    <property type="molecule type" value="Genomic_DNA"/>
</dbReference>
<dbReference type="Pfam" id="PF13279">
    <property type="entry name" value="4HBT_2"/>
    <property type="match status" value="1"/>
</dbReference>
<reference evidence="1 2" key="1">
    <citation type="submission" date="2016-06" db="EMBL/GenBank/DDBJ databases">
        <title>Complete genome sequence of a deep-branching marine Gamma Proteobacterium Woeseia oceani type strain XK5.</title>
        <authorList>
            <person name="Mu D."/>
            <person name="Du Z."/>
        </authorList>
    </citation>
    <scope>NUCLEOTIDE SEQUENCE [LARGE SCALE GENOMIC DNA]</scope>
    <source>
        <strain evidence="1 2">XK5</strain>
    </source>
</reference>
<evidence type="ECO:0000313" key="2">
    <source>
        <dbReference type="Proteomes" id="UP000092695"/>
    </source>
</evidence>
<keyword evidence="2" id="KW-1185">Reference proteome</keyword>